<feature type="transmembrane region" description="Helical" evidence="1">
    <location>
        <begin position="117"/>
        <end position="138"/>
    </location>
</feature>
<feature type="transmembrane region" description="Helical" evidence="1">
    <location>
        <begin position="150"/>
        <end position="170"/>
    </location>
</feature>
<proteinExistence type="predicted"/>
<reference evidence="3 4" key="1">
    <citation type="submission" date="2024-02" db="EMBL/GenBank/DDBJ databases">
        <title>Draft genome sequence of Collimonas sp. strain H4R21, an effective mineral-weathering bacterial strain isolated from the beech rhizosphere.</title>
        <authorList>
            <person name="Morin E."/>
            <person name="Uroz S."/>
            <person name="Leveau J.H.J."/>
            <person name="Kumar R."/>
            <person name="Rey M.W."/>
            <person name="Pham J."/>
        </authorList>
    </citation>
    <scope>NUCLEOTIDE SEQUENCE [LARGE SCALE GENOMIC DNA]</scope>
    <source>
        <strain evidence="3 4">H4R21</strain>
    </source>
</reference>
<feature type="transmembrane region" description="Helical" evidence="1">
    <location>
        <begin position="12"/>
        <end position="30"/>
    </location>
</feature>
<dbReference type="Pfam" id="PF02517">
    <property type="entry name" value="Rce1-like"/>
    <property type="match status" value="1"/>
</dbReference>
<gene>
    <name evidence="3" type="ORF">V8G57_13135</name>
</gene>
<accession>A0ABU9PWF2</accession>
<evidence type="ECO:0000313" key="3">
    <source>
        <dbReference type="EMBL" id="MEM4988334.1"/>
    </source>
</evidence>
<evidence type="ECO:0000256" key="1">
    <source>
        <dbReference type="SAM" id="Phobius"/>
    </source>
</evidence>
<dbReference type="EMBL" id="JBANDC010000008">
    <property type="protein sequence ID" value="MEM4988334.1"/>
    <property type="molecule type" value="Genomic_DNA"/>
</dbReference>
<feature type="transmembrane region" description="Helical" evidence="1">
    <location>
        <begin position="176"/>
        <end position="194"/>
    </location>
</feature>
<dbReference type="InterPro" id="IPR003675">
    <property type="entry name" value="Rce1/LyrA-like_dom"/>
</dbReference>
<sequence length="215" mass="22563">MRSTPRTITSPLEAIAITMICFGWSIYSSTQMVSAGFSGGAFTDANLQSLMVMEIILGGIALLVLYVRGFAISTLYPAPSIAGIAVGIATYVVAVGAVWISTAPFASSQGAQPIDSMVAHASVSLSTVVPLALINGAYEEIFLLGFLLRGMRGYGLSIAMGVSLLVRVLYHLYQGPLGAISVFAFGLVLSLNYVRTGSLFSAVFAHVLADIIPFL</sequence>
<feature type="transmembrane region" description="Helical" evidence="1">
    <location>
        <begin position="81"/>
        <end position="105"/>
    </location>
</feature>
<feature type="domain" description="CAAX prenyl protease 2/Lysostaphin resistance protein A-like" evidence="2">
    <location>
        <begin position="125"/>
        <end position="211"/>
    </location>
</feature>
<dbReference type="Proteomes" id="UP001495910">
    <property type="component" value="Unassembled WGS sequence"/>
</dbReference>
<comment type="caution">
    <text evidence="3">The sequence shown here is derived from an EMBL/GenBank/DDBJ whole genome shotgun (WGS) entry which is preliminary data.</text>
</comment>
<dbReference type="RefSeq" id="WP_342829778.1">
    <property type="nucleotide sequence ID" value="NZ_JBANDC010000008.1"/>
</dbReference>
<evidence type="ECO:0000313" key="4">
    <source>
        <dbReference type="Proteomes" id="UP001495910"/>
    </source>
</evidence>
<feature type="transmembrane region" description="Helical" evidence="1">
    <location>
        <begin position="50"/>
        <end position="69"/>
    </location>
</feature>
<keyword evidence="4" id="KW-1185">Reference proteome</keyword>
<keyword evidence="3" id="KW-0378">Hydrolase</keyword>
<dbReference type="GO" id="GO:0016787">
    <property type="term" value="F:hydrolase activity"/>
    <property type="evidence" value="ECO:0007669"/>
    <property type="project" value="UniProtKB-KW"/>
</dbReference>
<keyword evidence="1" id="KW-0472">Membrane</keyword>
<protein>
    <submittedName>
        <fullName evidence="3">CPBP family intramembrane glutamic endopeptidase</fullName>
        <ecNumber evidence="3">3.4.-.-</ecNumber>
    </submittedName>
</protein>
<keyword evidence="1" id="KW-0812">Transmembrane</keyword>
<organism evidence="3 4">
    <name type="scientific">Collimonas rhizosphaerae</name>
    <dbReference type="NCBI Taxonomy" id="3126357"/>
    <lineage>
        <taxon>Bacteria</taxon>
        <taxon>Pseudomonadati</taxon>
        <taxon>Pseudomonadota</taxon>
        <taxon>Betaproteobacteria</taxon>
        <taxon>Burkholderiales</taxon>
        <taxon>Oxalobacteraceae</taxon>
        <taxon>Collimonas</taxon>
    </lineage>
</organism>
<name>A0ABU9PWF2_9BURK</name>
<keyword evidence="1" id="KW-1133">Transmembrane helix</keyword>
<dbReference type="EC" id="3.4.-.-" evidence="3"/>
<evidence type="ECO:0000259" key="2">
    <source>
        <dbReference type="Pfam" id="PF02517"/>
    </source>
</evidence>